<reference evidence="3 4" key="1">
    <citation type="journal article" date="2015" name="Nature">
        <title>rRNA introns, odd ribosomes, and small enigmatic genomes across a large radiation of phyla.</title>
        <authorList>
            <person name="Brown C.T."/>
            <person name="Hug L.A."/>
            <person name="Thomas B.C."/>
            <person name="Sharon I."/>
            <person name="Castelle C.J."/>
            <person name="Singh A."/>
            <person name="Wilkins M.J."/>
            <person name="Williams K.H."/>
            <person name="Banfield J.F."/>
        </authorList>
    </citation>
    <scope>NUCLEOTIDE SEQUENCE [LARGE SCALE GENOMIC DNA]</scope>
</reference>
<dbReference type="PANTHER" id="PTHR21666:SF270">
    <property type="entry name" value="MUREIN HYDROLASE ACTIVATOR ENVC"/>
    <property type="match status" value="1"/>
</dbReference>
<keyword evidence="1" id="KW-1133">Transmembrane helix</keyword>
<dbReference type="InterPro" id="IPR011055">
    <property type="entry name" value="Dup_hybrid_motif"/>
</dbReference>
<dbReference type="PANTHER" id="PTHR21666">
    <property type="entry name" value="PEPTIDASE-RELATED"/>
    <property type="match status" value="1"/>
</dbReference>
<dbReference type="Gene3D" id="2.70.70.10">
    <property type="entry name" value="Glucose Permease (Domain IIA)"/>
    <property type="match status" value="1"/>
</dbReference>
<evidence type="ECO:0000256" key="1">
    <source>
        <dbReference type="SAM" id="Phobius"/>
    </source>
</evidence>
<name>A0A0G0YT89_UNCKA</name>
<evidence type="ECO:0000259" key="2">
    <source>
        <dbReference type="Pfam" id="PF01551"/>
    </source>
</evidence>
<feature type="domain" description="M23ase beta-sheet core" evidence="2">
    <location>
        <begin position="343"/>
        <end position="455"/>
    </location>
</feature>
<evidence type="ECO:0000313" key="3">
    <source>
        <dbReference type="EMBL" id="KKS03613.1"/>
    </source>
</evidence>
<keyword evidence="1" id="KW-0812">Transmembrane</keyword>
<dbReference type="EMBL" id="LCBB01000001">
    <property type="protein sequence ID" value="KKS03613.1"/>
    <property type="molecule type" value="Genomic_DNA"/>
</dbReference>
<proteinExistence type="predicted"/>
<protein>
    <submittedName>
        <fullName evidence="3">Peptidase, M23 family</fullName>
    </submittedName>
</protein>
<dbReference type="InterPro" id="IPR016047">
    <property type="entry name" value="M23ase_b-sheet_dom"/>
</dbReference>
<gene>
    <name evidence="3" type="ORF">UU55_C0001G0074</name>
</gene>
<dbReference type="CDD" id="cd12797">
    <property type="entry name" value="M23_peptidase"/>
    <property type="match status" value="1"/>
</dbReference>
<keyword evidence="1" id="KW-0472">Membrane</keyword>
<comment type="caution">
    <text evidence="3">The sequence shown here is derived from an EMBL/GenBank/DDBJ whole genome shotgun (WGS) entry which is preliminary data.</text>
</comment>
<dbReference type="Pfam" id="PF01551">
    <property type="entry name" value="Peptidase_M23"/>
    <property type="match status" value="1"/>
</dbReference>
<accession>A0A0G0YT89</accession>
<dbReference type="InterPro" id="IPR050570">
    <property type="entry name" value="Cell_wall_metabolism_enzyme"/>
</dbReference>
<dbReference type="GO" id="GO:0004222">
    <property type="term" value="F:metalloendopeptidase activity"/>
    <property type="evidence" value="ECO:0007669"/>
    <property type="project" value="TreeGrafter"/>
</dbReference>
<organism evidence="3 4">
    <name type="scientific">candidate division WWE3 bacterium GW2011_GWC2_41_23</name>
    <dbReference type="NCBI Taxonomy" id="1619123"/>
    <lineage>
        <taxon>Bacteria</taxon>
        <taxon>Katanobacteria</taxon>
    </lineage>
</organism>
<feature type="transmembrane region" description="Helical" evidence="1">
    <location>
        <begin position="12"/>
        <end position="37"/>
    </location>
</feature>
<evidence type="ECO:0000313" key="4">
    <source>
        <dbReference type="Proteomes" id="UP000033947"/>
    </source>
</evidence>
<dbReference type="SUPFAM" id="SSF51261">
    <property type="entry name" value="Duplicated hybrid motif"/>
    <property type="match status" value="1"/>
</dbReference>
<dbReference type="Proteomes" id="UP000033947">
    <property type="component" value="Unassembled WGS sequence"/>
</dbReference>
<dbReference type="AlphaFoldDB" id="A0A0G0YT89"/>
<sequence length="462" mass="50348">MDTRNFFRSLLAFSIFPGIPLLILALFASMFLTLGIIHDTDPKAYNDYIKEALGLSGGTWYSLPADAEENILSLGFDPSVVADEIMANKWINENGGEIDLGIQLAILEGESKGGTNLGSCSGIASAAKLSHQEVVSAMWLLNYWKEHKVRDWSEIAKEMIRPDYSDYTAHCSAGEIGPNGILPSTGVKICRDGISAHPDDLVKSCNFFDKRVAPYGKNWWLKAIGYKSGKTKDEKFDSLYGWNHSIEYRNQLVSRAETFNSVAAGWEYDPVPQNIYVFKGGWWRSQAIKVLKATGLLEGEVFAAGFDFPPGEKPSVVGSFTNPYPGSFICGYGYGAPVANGIHWGIDMCRGTPWGSAPVYAMHSGTITFSRYLSPSETLAGQWWISGNVIAIEGEDNEGNSIWTAYGHGAHGSMKVTEGDVVEAGQLLMMSGSTGFSTGIHLHLAMKINGKWVNPTGYLGGD</sequence>